<feature type="domain" description="Phytase-like" evidence="1">
    <location>
        <begin position="48"/>
        <end position="299"/>
    </location>
</feature>
<dbReference type="PIRSF" id="PIRSF031900">
    <property type="entry name" value="UCP031900"/>
    <property type="match status" value="1"/>
</dbReference>
<evidence type="ECO:0000313" key="2">
    <source>
        <dbReference type="EMBL" id="TDH34815.1"/>
    </source>
</evidence>
<name>A0A4R5PHW9_9HYPH</name>
<dbReference type="InterPro" id="IPR027372">
    <property type="entry name" value="Phytase-like_dom"/>
</dbReference>
<organism evidence="2 3">
    <name type="scientific">Pseudohoeflea suaedae</name>
    <dbReference type="NCBI Taxonomy" id="877384"/>
    <lineage>
        <taxon>Bacteria</taxon>
        <taxon>Pseudomonadati</taxon>
        <taxon>Pseudomonadota</taxon>
        <taxon>Alphaproteobacteria</taxon>
        <taxon>Hyphomicrobiales</taxon>
        <taxon>Rhizobiaceae</taxon>
        <taxon>Pseudohoeflea</taxon>
    </lineage>
</organism>
<proteinExistence type="predicted"/>
<keyword evidence="3" id="KW-1185">Reference proteome</keyword>
<evidence type="ECO:0000313" key="3">
    <source>
        <dbReference type="Proteomes" id="UP000295131"/>
    </source>
</evidence>
<dbReference type="OrthoDB" id="9798693at2"/>
<protein>
    <recommendedName>
        <fullName evidence="1">Phytase-like domain-containing protein</fullName>
    </recommendedName>
</protein>
<dbReference type="RefSeq" id="WP_133285100.1">
    <property type="nucleotide sequence ID" value="NZ_SMSI01000003.1"/>
</dbReference>
<accession>A0A4R5PHW9</accession>
<dbReference type="EMBL" id="SMSI01000003">
    <property type="protein sequence ID" value="TDH34815.1"/>
    <property type="molecule type" value="Genomic_DNA"/>
</dbReference>
<evidence type="ECO:0000259" key="1">
    <source>
        <dbReference type="Pfam" id="PF13449"/>
    </source>
</evidence>
<dbReference type="InterPro" id="IPR014567">
    <property type="entry name" value="UCP031900"/>
</dbReference>
<dbReference type="Proteomes" id="UP000295131">
    <property type="component" value="Unassembled WGS sequence"/>
</dbReference>
<reference evidence="2 3" key="1">
    <citation type="journal article" date="2013" name="Int. J. Syst. Evol. Microbiol.">
        <title>Hoeflea suaedae sp. nov., an endophytic bacterium isolated from the root of the halophyte Suaeda maritima.</title>
        <authorList>
            <person name="Chung E.J."/>
            <person name="Park J.A."/>
            <person name="Pramanik P."/>
            <person name="Bibi F."/>
            <person name="Jeon C.O."/>
            <person name="Chung Y.R."/>
        </authorList>
    </citation>
    <scope>NUCLEOTIDE SEQUENCE [LARGE SCALE GENOMIC DNA]</scope>
    <source>
        <strain evidence="2 3">YC6898</strain>
    </source>
</reference>
<comment type="caution">
    <text evidence="2">The sequence shown here is derived from an EMBL/GenBank/DDBJ whole genome shotgun (WGS) entry which is preliminary data.</text>
</comment>
<gene>
    <name evidence="2" type="ORF">E2A64_13790</name>
</gene>
<sequence length="314" mass="33694">MSAAQAEPLRFPVKSRVIETFKVGSDETRFGPLEFMGGLELSASTDALGAMSSIAMGADGSSFLGVMDTGFWFAGRIERDADGRPQRISDFSVQPMFSRDGDVAKAKWMIDAEGLAIRGDRILVSFERDHRIDLYPAKSPGETAPVGSIPILIPASELRGNRGLETVAVAPSGTPLEGAAVTVSERSLNADGNMLAAVLDGPKKGIFFVKRDPPYDATDGDFLPDGDLILLERRFSIAGGVGMRIRRIAGESIIPGATVDGEVLLDADFGYQIDNMEGLAVSTDADGKVRLTLVSDDNHSILQRNLMLEFRLVE</sequence>
<dbReference type="AlphaFoldDB" id="A0A4R5PHW9"/>
<dbReference type="Pfam" id="PF13449">
    <property type="entry name" value="Phytase-like"/>
    <property type="match status" value="1"/>
</dbReference>